<protein>
    <submittedName>
        <fullName evidence="3">Tetratricopeptide repeat protein</fullName>
    </submittedName>
</protein>
<accession>A0A9X7I439</accession>
<dbReference type="InterPro" id="IPR019734">
    <property type="entry name" value="TPR_rpt"/>
</dbReference>
<evidence type="ECO:0000256" key="1">
    <source>
        <dbReference type="SAM" id="MobiDB-lite"/>
    </source>
</evidence>
<gene>
    <name evidence="3" type="ORF">CYJ98_003125</name>
</gene>
<evidence type="ECO:0000256" key="2">
    <source>
        <dbReference type="SAM" id="SignalP"/>
    </source>
</evidence>
<organism evidence="3 4">
    <name type="scientific">Neisseria perflava</name>
    <dbReference type="NCBI Taxonomy" id="33053"/>
    <lineage>
        <taxon>Bacteria</taxon>
        <taxon>Pseudomonadati</taxon>
        <taxon>Pseudomonadota</taxon>
        <taxon>Betaproteobacteria</taxon>
        <taxon>Neisseriales</taxon>
        <taxon>Neisseriaceae</taxon>
        <taxon>Neisseria</taxon>
    </lineage>
</organism>
<feature type="region of interest" description="Disordered" evidence="1">
    <location>
        <begin position="84"/>
        <end position="109"/>
    </location>
</feature>
<dbReference type="AlphaFoldDB" id="A0A9X7I439"/>
<sequence length="251" mass="28504">MKTLSRSLFLLPLTLLAASCAVSHPHQPADNPNFVLPDIPREPLHEKSIPYPRLDAQTQIDHLGIQIARLERTVEELNQRLQTLEQQRNSKRPTTSASKPKAQRLDDRKLKMNYLANGGGVPSETDSDSQNELRLYNQAQKYYQRNNFSAAVAILKEADGGNGSEIARRNMYLLLQSQQRLGNCESVIEIGNRYANRFRNSPQAPDAMYSIGQCQYKLQQKDIARSTWRKLIQSFPNSEAAKRASISLKQR</sequence>
<keyword evidence="2" id="KW-0732">Signal</keyword>
<evidence type="ECO:0000313" key="4">
    <source>
        <dbReference type="Proteomes" id="UP000234781"/>
    </source>
</evidence>
<name>A0A9X7I439_NEIPE</name>
<dbReference type="Pfam" id="PF13174">
    <property type="entry name" value="TPR_6"/>
    <property type="match status" value="1"/>
</dbReference>
<dbReference type="SUPFAM" id="SSF48452">
    <property type="entry name" value="TPR-like"/>
    <property type="match status" value="1"/>
</dbReference>
<feature type="chain" id="PRO_5043803723" evidence="2">
    <location>
        <begin position="18"/>
        <end position="251"/>
    </location>
</feature>
<dbReference type="PROSITE" id="PS51257">
    <property type="entry name" value="PROKAR_LIPOPROTEIN"/>
    <property type="match status" value="1"/>
</dbReference>
<feature type="compositionally biased region" description="Polar residues" evidence="1">
    <location>
        <begin position="84"/>
        <end position="98"/>
    </location>
</feature>
<keyword evidence="4" id="KW-1185">Reference proteome</keyword>
<dbReference type="EMBL" id="CP136962">
    <property type="protein sequence ID" value="WOS98664.1"/>
    <property type="molecule type" value="Genomic_DNA"/>
</dbReference>
<reference evidence="4" key="1">
    <citation type="submission" date="2017-12" db="EMBL/GenBank/DDBJ databases">
        <title>Phylogenetic diversity of female urinary microbiome.</title>
        <authorList>
            <person name="Thomas-White K."/>
            <person name="Wolfe A.J."/>
        </authorList>
    </citation>
    <scope>NUCLEOTIDE SEQUENCE [LARGE SCALE GENOMIC DNA]</scope>
    <source>
        <strain evidence="4">UMB0023</strain>
    </source>
</reference>
<proteinExistence type="predicted"/>
<dbReference type="Proteomes" id="UP000234781">
    <property type="component" value="Chromosome"/>
</dbReference>
<dbReference type="RefSeq" id="WP_101755237.1">
    <property type="nucleotide sequence ID" value="NZ_CP136962.1"/>
</dbReference>
<evidence type="ECO:0000313" key="3">
    <source>
        <dbReference type="EMBL" id="WOS98664.1"/>
    </source>
</evidence>
<feature type="signal peptide" evidence="2">
    <location>
        <begin position="1"/>
        <end position="17"/>
    </location>
</feature>
<dbReference type="Gene3D" id="1.25.40.10">
    <property type="entry name" value="Tetratricopeptide repeat domain"/>
    <property type="match status" value="1"/>
</dbReference>
<dbReference type="InterPro" id="IPR011990">
    <property type="entry name" value="TPR-like_helical_dom_sf"/>
</dbReference>